<evidence type="ECO:0000313" key="2">
    <source>
        <dbReference type="Proteomes" id="UP000027586"/>
    </source>
</evidence>
<dbReference type="EMBL" id="CBTN010000020">
    <property type="protein sequence ID" value="CDH53884.1"/>
    <property type="molecule type" value="Genomic_DNA"/>
</dbReference>
<protein>
    <submittedName>
        <fullName evidence="1">Uncharacterized protein</fullName>
    </submittedName>
</protein>
<dbReference type="OrthoDB" id="2245662at2759"/>
<dbReference type="VEuPathDB" id="FungiDB:LCOR_05188.1"/>
<name>A0A068RV22_9FUNG</name>
<reference evidence="1" key="1">
    <citation type="submission" date="2013-08" db="EMBL/GenBank/DDBJ databases">
        <title>Gene expansion shapes genome architecture in the human pathogen Lichtheimia corymbifera: an evolutionary genomics analysis in the ancient terrestrial Mucorales (Mucoromycotina).</title>
        <authorList>
            <person name="Schwartze V.U."/>
            <person name="Winter S."/>
            <person name="Shelest E."/>
            <person name="Marcet-Houben M."/>
            <person name="Horn F."/>
            <person name="Wehner S."/>
            <person name="Hoffmann K."/>
            <person name="Riege K."/>
            <person name="Sammeth M."/>
            <person name="Nowrousian M."/>
            <person name="Valiante V."/>
            <person name="Linde J."/>
            <person name="Jacobsen I.D."/>
            <person name="Marz M."/>
            <person name="Brakhage A.A."/>
            <person name="Gabaldon T."/>
            <person name="Bocker S."/>
            <person name="Voigt K."/>
        </authorList>
    </citation>
    <scope>NUCLEOTIDE SEQUENCE [LARGE SCALE GENOMIC DNA]</scope>
    <source>
        <strain evidence="1">FSU 9682</strain>
    </source>
</reference>
<keyword evidence="2" id="KW-1185">Reference proteome</keyword>
<organism evidence="1 2">
    <name type="scientific">Lichtheimia corymbifera JMRC:FSU:9682</name>
    <dbReference type="NCBI Taxonomy" id="1263082"/>
    <lineage>
        <taxon>Eukaryota</taxon>
        <taxon>Fungi</taxon>
        <taxon>Fungi incertae sedis</taxon>
        <taxon>Mucoromycota</taxon>
        <taxon>Mucoromycotina</taxon>
        <taxon>Mucoromycetes</taxon>
        <taxon>Mucorales</taxon>
        <taxon>Lichtheimiaceae</taxon>
        <taxon>Lichtheimia</taxon>
    </lineage>
</organism>
<dbReference type="AlphaFoldDB" id="A0A068RV22"/>
<dbReference type="Proteomes" id="UP000027586">
    <property type="component" value="Unassembled WGS sequence"/>
</dbReference>
<gene>
    <name evidence="1" type="ORF">LCOR_05188.1</name>
</gene>
<proteinExistence type="predicted"/>
<comment type="caution">
    <text evidence="1">The sequence shown here is derived from an EMBL/GenBank/DDBJ whole genome shotgun (WGS) entry which is preliminary data.</text>
</comment>
<accession>A0A068RV22</accession>
<sequence>MDSKNVLKHPSIVSLITGSIVKADGQLLYSEEEIFADGLHFVVYLPRQGSTSFGIVLAIQENLTEASMKRSIEKCLQVQSQYAIHAYFLCFCNTVSPPVQSFLSPTSDNPYWLTLDCSIWTEKCIVISNDAVDGKFTYDPMTILAMYISNNEERIKKLESSDPTVKLLHTISDDNTSF</sequence>
<evidence type="ECO:0000313" key="1">
    <source>
        <dbReference type="EMBL" id="CDH53884.1"/>
    </source>
</evidence>